<name>A0A3D8GN38_9BACI</name>
<evidence type="ECO:0000256" key="3">
    <source>
        <dbReference type="ARBA" id="ARBA00022475"/>
    </source>
</evidence>
<dbReference type="GO" id="GO:0009425">
    <property type="term" value="C:bacterial-type flagellum basal body"/>
    <property type="evidence" value="ECO:0007669"/>
    <property type="project" value="InterPro"/>
</dbReference>
<feature type="domain" description="Flagellar motor switch protein FliN-like C-terminal" evidence="7">
    <location>
        <begin position="35"/>
        <end position="105"/>
    </location>
</feature>
<dbReference type="InterPro" id="IPR036429">
    <property type="entry name" value="SpoA-like_sf"/>
</dbReference>
<keyword evidence="6" id="KW-0472">Membrane</keyword>
<comment type="subcellular location">
    <subcellularLocation>
        <location evidence="1">Cell membrane</location>
        <topology evidence="1">Peripheral membrane protein</topology>
        <orientation evidence="1">Cytoplasmic side</orientation>
    </subcellularLocation>
</comment>
<dbReference type="InterPro" id="IPR012826">
    <property type="entry name" value="FliN"/>
</dbReference>
<keyword evidence="5" id="KW-0283">Flagellar rotation</keyword>
<keyword evidence="8" id="KW-0969">Cilium</keyword>
<dbReference type="PRINTS" id="PR00956">
    <property type="entry name" value="FLGMOTORFLIN"/>
</dbReference>
<dbReference type="PANTHER" id="PTHR43484">
    <property type="match status" value="1"/>
</dbReference>
<dbReference type="Proteomes" id="UP000257144">
    <property type="component" value="Unassembled WGS sequence"/>
</dbReference>
<keyword evidence="8" id="KW-0282">Flagellum</keyword>
<dbReference type="AlphaFoldDB" id="A0A3D8GN38"/>
<dbReference type="GO" id="GO:0005886">
    <property type="term" value="C:plasma membrane"/>
    <property type="evidence" value="ECO:0007669"/>
    <property type="project" value="UniProtKB-SubCell"/>
</dbReference>
<comment type="caution">
    <text evidence="8">The sequence shown here is derived from an EMBL/GenBank/DDBJ whole genome shotgun (WGS) entry which is preliminary data.</text>
</comment>
<evidence type="ECO:0000256" key="1">
    <source>
        <dbReference type="ARBA" id="ARBA00004413"/>
    </source>
</evidence>
<evidence type="ECO:0000313" key="8">
    <source>
        <dbReference type="EMBL" id="RDU35890.1"/>
    </source>
</evidence>
<keyword evidence="4" id="KW-0145">Chemotaxis</keyword>
<dbReference type="PANTHER" id="PTHR43484:SF1">
    <property type="entry name" value="FLAGELLAR MOTOR SWITCH PROTEIN FLIN"/>
    <property type="match status" value="1"/>
</dbReference>
<sequence>MAEKRKGQYGSVQSVQFSPIIEQPQAAAGNNEIKMLTDVSLQLGFELGRTTKTVREILELKKGSVVGLNKLAGEYVDVLVNNQRIATGEVVVMDDKFAVRITEVISERDKEKKIR</sequence>
<dbReference type="InterPro" id="IPR001543">
    <property type="entry name" value="FliN-like_C"/>
</dbReference>
<dbReference type="InterPro" id="IPR001172">
    <property type="entry name" value="FliN_T3SS_HrcQb"/>
</dbReference>
<proteinExistence type="inferred from homology"/>
<evidence type="ECO:0000256" key="2">
    <source>
        <dbReference type="ARBA" id="ARBA00009226"/>
    </source>
</evidence>
<reference evidence="8 9" key="1">
    <citation type="submission" date="2018-07" db="EMBL/GenBank/DDBJ databases">
        <title>Bacillus sp. YLB-04 draft genome sequence.</title>
        <authorList>
            <person name="Yu L."/>
            <person name="Tang X."/>
        </authorList>
    </citation>
    <scope>NUCLEOTIDE SEQUENCE [LARGE SCALE GENOMIC DNA]</scope>
    <source>
        <strain evidence="8 9">YLB-04</strain>
    </source>
</reference>
<dbReference type="EMBL" id="QNQT01000007">
    <property type="protein sequence ID" value="RDU35890.1"/>
    <property type="molecule type" value="Genomic_DNA"/>
</dbReference>
<dbReference type="InterPro" id="IPR051469">
    <property type="entry name" value="FliN/MopA/SpaO"/>
</dbReference>
<keyword evidence="9" id="KW-1185">Reference proteome</keyword>
<comment type="similarity">
    <text evidence="2">Belongs to the FliN/MopA/SpaO family.</text>
</comment>
<dbReference type="Gene3D" id="2.30.330.10">
    <property type="entry name" value="SpoA-like"/>
    <property type="match status" value="1"/>
</dbReference>
<organism evidence="8 9">
    <name type="scientific">Neobacillus piezotolerans</name>
    <dbReference type="NCBI Taxonomy" id="2259171"/>
    <lineage>
        <taxon>Bacteria</taxon>
        <taxon>Bacillati</taxon>
        <taxon>Bacillota</taxon>
        <taxon>Bacilli</taxon>
        <taxon>Bacillales</taxon>
        <taxon>Bacillaceae</taxon>
        <taxon>Neobacillus</taxon>
    </lineage>
</organism>
<dbReference type="SUPFAM" id="SSF101801">
    <property type="entry name" value="Surface presentation of antigens (SPOA)"/>
    <property type="match status" value="1"/>
</dbReference>
<evidence type="ECO:0000256" key="4">
    <source>
        <dbReference type="ARBA" id="ARBA00022500"/>
    </source>
</evidence>
<protein>
    <submittedName>
        <fullName evidence="8">Flagellar motor switch protein FliN</fullName>
    </submittedName>
</protein>
<dbReference type="Pfam" id="PF01052">
    <property type="entry name" value="FliMN_C"/>
    <property type="match status" value="1"/>
</dbReference>
<dbReference type="NCBIfam" id="TIGR02480">
    <property type="entry name" value="fliN"/>
    <property type="match status" value="1"/>
</dbReference>
<dbReference type="GO" id="GO:0071973">
    <property type="term" value="P:bacterial-type flagellum-dependent cell motility"/>
    <property type="evidence" value="ECO:0007669"/>
    <property type="project" value="InterPro"/>
</dbReference>
<gene>
    <name evidence="8" type="primary">fliN</name>
    <name evidence="8" type="ORF">DRW41_14945</name>
</gene>
<keyword evidence="3" id="KW-1003">Cell membrane</keyword>
<dbReference type="RefSeq" id="WP_115452818.1">
    <property type="nucleotide sequence ID" value="NZ_QNQT01000007.1"/>
</dbReference>
<evidence type="ECO:0000256" key="6">
    <source>
        <dbReference type="ARBA" id="ARBA00023136"/>
    </source>
</evidence>
<evidence type="ECO:0000256" key="5">
    <source>
        <dbReference type="ARBA" id="ARBA00022779"/>
    </source>
</evidence>
<keyword evidence="8" id="KW-0966">Cell projection</keyword>
<evidence type="ECO:0000259" key="7">
    <source>
        <dbReference type="Pfam" id="PF01052"/>
    </source>
</evidence>
<accession>A0A3D8GN38</accession>
<evidence type="ECO:0000313" key="9">
    <source>
        <dbReference type="Proteomes" id="UP000257144"/>
    </source>
</evidence>
<dbReference type="GO" id="GO:0003774">
    <property type="term" value="F:cytoskeletal motor activity"/>
    <property type="evidence" value="ECO:0007669"/>
    <property type="project" value="InterPro"/>
</dbReference>
<dbReference type="OrthoDB" id="9773459at2"/>
<dbReference type="GO" id="GO:0006935">
    <property type="term" value="P:chemotaxis"/>
    <property type="evidence" value="ECO:0007669"/>
    <property type="project" value="UniProtKB-KW"/>
</dbReference>